<evidence type="ECO:0000256" key="4">
    <source>
        <dbReference type="ARBA" id="ARBA00023002"/>
    </source>
</evidence>
<dbReference type="InterPro" id="IPR050369">
    <property type="entry name" value="RBOH/FRE"/>
</dbReference>
<dbReference type="AlphaFoldDB" id="A0AAD8JR91"/>
<dbReference type="Pfam" id="PF08022">
    <property type="entry name" value="FAD_binding_8"/>
    <property type="match status" value="1"/>
</dbReference>
<sequence length="709" mass="80534">MAKSFHLFLKFLMIILALVWVSIWVMKPTQIWTRKWKRAEDAAKTTRIGSNGLDFVVYSFPIIGSVMVGFVYLHYKPKEQRGRSRRRSLIERSSNPIVVNSLVGVLSAMEVVVIFMFVMFLAWTFYILVANDVKKMMPARSLMKLNIWQYVTFRMATRCGLLAEACLALLLFPIMRGMAVFRLFGIQFEASVRYHIWLGTMMLLFATLHGVGTLFIWGIKNMLQDEVLQWQKTGRIYLAGEISLVVGLVIWITSLPQVRRKRFEIFYYTHHLYTIFIIFFLFHTGYRHFYMVLPAIFIFAIERLLRMIQSRPETCILSARIFPLKAIEVILPKEPGLKYAPTSIIFIKIPSISKFQWHSFSIASSSLVDDDTMSLIIKCDGSWTNSLYDMIQGMPIVGPDQSVQRCIPVSVEGPYGPASTDFLSKYDSLLLVAGGIGVTPFLSILQEISSAKRNSFPTKIQLVYIIKKSNSISILNSIIPLLANKNTNEFNLKLKIYVTQETQSGATVSEMISEFSQVETVNFQPGSIRYSPNGNGSSLSKAAIIGFTTFKFFVFLITFSHVFLPQPKKATSKEKTASSLVNLIVIFSFFLSIITSILVFSVLRLIRLRKQRPLMEFKHTGQEMKTSSLQSNPNLDEHELHFGARPNFHDIFSKFPNETGGSYVGVLVCGPEKMKESVASICRLSSQGSITGAQSKKPYFNFHSLNFTL</sequence>
<feature type="transmembrane region" description="Helical" evidence="6">
    <location>
        <begin position="196"/>
        <end position="216"/>
    </location>
</feature>
<comment type="subcellular location">
    <subcellularLocation>
        <location evidence="1">Membrane</location>
        <topology evidence="1">Multi-pass membrane protein</topology>
    </subcellularLocation>
</comment>
<evidence type="ECO:0000256" key="1">
    <source>
        <dbReference type="ARBA" id="ARBA00004141"/>
    </source>
</evidence>
<feature type="transmembrane region" description="Helical" evidence="6">
    <location>
        <begin position="55"/>
        <end position="75"/>
    </location>
</feature>
<dbReference type="Pfam" id="PF08030">
    <property type="entry name" value="NAD_binding_6"/>
    <property type="match status" value="1"/>
</dbReference>
<dbReference type="SFLD" id="SFLDS00052">
    <property type="entry name" value="Ferric_Reductase_Domain"/>
    <property type="match status" value="1"/>
</dbReference>
<dbReference type="CDD" id="cd06186">
    <property type="entry name" value="NOX_Duox_like_FAD_NADP"/>
    <property type="match status" value="1"/>
</dbReference>
<evidence type="ECO:0000256" key="3">
    <source>
        <dbReference type="ARBA" id="ARBA00022989"/>
    </source>
</evidence>
<evidence type="ECO:0000313" key="8">
    <source>
        <dbReference type="EMBL" id="KAK1407217.1"/>
    </source>
</evidence>
<reference evidence="8" key="1">
    <citation type="journal article" date="2023" name="bioRxiv">
        <title>Improved chromosome-level genome assembly for marigold (Tagetes erecta).</title>
        <authorList>
            <person name="Jiang F."/>
            <person name="Yuan L."/>
            <person name="Wang S."/>
            <person name="Wang H."/>
            <person name="Xu D."/>
            <person name="Wang A."/>
            <person name="Fan W."/>
        </authorList>
    </citation>
    <scope>NUCLEOTIDE SEQUENCE</scope>
    <source>
        <strain evidence="8">WSJ</strain>
        <tissue evidence="8">Leaf</tissue>
    </source>
</reference>
<dbReference type="InterPro" id="IPR017927">
    <property type="entry name" value="FAD-bd_FR_type"/>
</dbReference>
<keyword evidence="9" id="KW-1185">Reference proteome</keyword>
<dbReference type="GO" id="GO:0005886">
    <property type="term" value="C:plasma membrane"/>
    <property type="evidence" value="ECO:0007669"/>
    <property type="project" value="TreeGrafter"/>
</dbReference>
<evidence type="ECO:0000256" key="5">
    <source>
        <dbReference type="ARBA" id="ARBA00023136"/>
    </source>
</evidence>
<evidence type="ECO:0000259" key="7">
    <source>
        <dbReference type="PROSITE" id="PS51384"/>
    </source>
</evidence>
<dbReference type="Proteomes" id="UP001229421">
    <property type="component" value="Unassembled WGS sequence"/>
</dbReference>
<feature type="domain" description="FAD-binding FR-type" evidence="7">
    <location>
        <begin position="300"/>
        <end position="421"/>
    </location>
</feature>
<dbReference type="GO" id="GO:0000293">
    <property type="term" value="F:ferric-chelate reductase activity"/>
    <property type="evidence" value="ECO:0007669"/>
    <property type="project" value="TreeGrafter"/>
</dbReference>
<dbReference type="InterPro" id="IPR013121">
    <property type="entry name" value="Fe_red_NAD-bd_6"/>
</dbReference>
<name>A0AAD8JR91_TARER</name>
<gene>
    <name evidence="8" type="ORF">QVD17_38831</name>
</gene>
<feature type="transmembrane region" description="Helical" evidence="6">
    <location>
        <begin position="584"/>
        <end position="606"/>
    </location>
</feature>
<feature type="transmembrane region" description="Helical" evidence="6">
    <location>
        <begin position="7"/>
        <end position="26"/>
    </location>
</feature>
<keyword evidence="4" id="KW-0560">Oxidoreductase</keyword>
<dbReference type="InterPro" id="IPR013112">
    <property type="entry name" value="FAD-bd_8"/>
</dbReference>
<feature type="transmembrane region" description="Helical" evidence="6">
    <location>
        <begin position="96"/>
        <end position="127"/>
    </location>
</feature>
<keyword evidence="2 6" id="KW-0812">Transmembrane</keyword>
<dbReference type="PANTHER" id="PTHR11972">
    <property type="entry name" value="NADPH OXIDASE"/>
    <property type="match status" value="1"/>
</dbReference>
<proteinExistence type="predicted"/>
<feature type="transmembrane region" description="Helical" evidence="6">
    <location>
        <begin position="265"/>
        <end position="282"/>
    </location>
</feature>
<dbReference type="EMBL" id="JAUHHV010000011">
    <property type="protein sequence ID" value="KAK1407217.1"/>
    <property type="molecule type" value="Genomic_DNA"/>
</dbReference>
<evidence type="ECO:0000313" key="9">
    <source>
        <dbReference type="Proteomes" id="UP001229421"/>
    </source>
</evidence>
<accession>A0AAD8JR91</accession>
<dbReference type="InterPro" id="IPR039261">
    <property type="entry name" value="FNR_nucleotide-bd"/>
</dbReference>
<dbReference type="PANTHER" id="PTHR11972:SF155">
    <property type="entry name" value="FERRIC REDUCTION OXIDASE 8, MITOCHONDRIAL"/>
    <property type="match status" value="1"/>
</dbReference>
<protein>
    <recommendedName>
        <fullName evidence="7">FAD-binding FR-type domain-containing protein</fullName>
    </recommendedName>
</protein>
<evidence type="ECO:0000256" key="6">
    <source>
        <dbReference type="SAM" id="Phobius"/>
    </source>
</evidence>
<feature type="transmembrane region" description="Helical" evidence="6">
    <location>
        <begin position="147"/>
        <end position="175"/>
    </location>
</feature>
<comment type="caution">
    <text evidence="8">The sequence shown here is derived from an EMBL/GenBank/DDBJ whole genome shotgun (WGS) entry which is preliminary data.</text>
</comment>
<keyword evidence="3 6" id="KW-1133">Transmembrane helix</keyword>
<evidence type="ECO:0000256" key="2">
    <source>
        <dbReference type="ARBA" id="ARBA00022692"/>
    </source>
</evidence>
<feature type="transmembrane region" description="Helical" evidence="6">
    <location>
        <begin position="542"/>
        <end position="564"/>
    </location>
</feature>
<organism evidence="8 9">
    <name type="scientific">Tagetes erecta</name>
    <name type="common">African marigold</name>
    <dbReference type="NCBI Taxonomy" id="13708"/>
    <lineage>
        <taxon>Eukaryota</taxon>
        <taxon>Viridiplantae</taxon>
        <taxon>Streptophyta</taxon>
        <taxon>Embryophyta</taxon>
        <taxon>Tracheophyta</taxon>
        <taxon>Spermatophyta</taxon>
        <taxon>Magnoliopsida</taxon>
        <taxon>eudicotyledons</taxon>
        <taxon>Gunneridae</taxon>
        <taxon>Pentapetalae</taxon>
        <taxon>asterids</taxon>
        <taxon>campanulids</taxon>
        <taxon>Asterales</taxon>
        <taxon>Asteraceae</taxon>
        <taxon>Asteroideae</taxon>
        <taxon>Heliantheae alliance</taxon>
        <taxon>Tageteae</taxon>
        <taxon>Tagetes</taxon>
    </lineage>
</organism>
<dbReference type="InterPro" id="IPR013130">
    <property type="entry name" value="Fe3_Rdtase_TM_dom"/>
</dbReference>
<dbReference type="PROSITE" id="PS51384">
    <property type="entry name" value="FAD_FR"/>
    <property type="match status" value="1"/>
</dbReference>
<feature type="transmembrane region" description="Helical" evidence="6">
    <location>
        <begin position="288"/>
        <end position="305"/>
    </location>
</feature>
<feature type="transmembrane region" description="Helical" evidence="6">
    <location>
        <begin position="236"/>
        <end position="253"/>
    </location>
</feature>
<keyword evidence="5 6" id="KW-0472">Membrane</keyword>
<dbReference type="SFLD" id="SFLDG01168">
    <property type="entry name" value="Ferric_reductase_subgroup_(FRE"/>
    <property type="match status" value="1"/>
</dbReference>
<dbReference type="SUPFAM" id="SSF52343">
    <property type="entry name" value="Ferredoxin reductase-like, C-terminal NADP-linked domain"/>
    <property type="match status" value="1"/>
</dbReference>
<dbReference type="Pfam" id="PF01794">
    <property type="entry name" value="Ferric_reduct"/>
    <property type="match status" value="1"/>
</dbReference>
<dbReference type="Gene3D" id="3.40.50.80">
    <property type="entry name" value="Nucleotide-binding domain of ferredoxin-NADP reductase (FNR) module"/>
    <property type="match status" value="2"/>
</dbReference>